<dbReference type="Proteomes" id="UP000003374">
    <property type="component" value="Unassembled WGS sequence"/>
</dbReference>
<dbReference type="AlphaFoldDB" id="A4BMR6"/>
<keyword evidence="2" id="KW-1185">Reference proteome</keyword>
<protein>
    <recommendedName>
        <fullName evidence="3">Transposase</fullName>
    </recommendedName>
</protein>
<organism evidence="1 2">
    <name type="scientific">Nitrococcus mobilis Nb-231</name>
    <dbReference type="NCBI Taxonomy" id="314278"/>
    <lineage>
        <taxon>Bacteria</taxon>
        <taxon>Pseudomonadati</taxon>
        <taxon>Pseudomonadota</taxon>
        <taxon>Gammaproteobacteria</taxon>
        <taxon>Chromatiales</taxon>
        <taxon>Ectothiorhodospiraceae</taxon>
        <taxon>Nitrococcus</taxon>
    </lineage>
</organism>
<reference evidence="1 2" key="1">
    <citation type="submission" date="2006-02" db="EMBL/GenBank/DDBJ databases">
        <authorList>
            <person name="Waterbury J."/>
            <person name="Ferriera S."/>
            <person name="Johnson J."/>
            <person name="Kravitz S."/>
            <person name="Halpern A."/>
            <person name="Remington K."/>
            <person name="Beeson K."/>
            <person name="Tran B."/>
            <person name="Rogers Y.-H."/>
            <person name="Friedman R."/>
            <person name="Venter J.C."/>
        </authorList>
    </citation>
    <scope>NUCLEOTIDE SEQUENCE [LARGE SCALE GENOMIC DNA]</scope>
    <source>
        <strain evidence="1 2">Nb-231</strain>
    </source>
</reference>
<evidence type="ECO:0008006" key="3">
    <source>
        <dbReference type="Google" id="ProtNLM"/>
    </source>
</evidence>
<gene>
    <name evidence="1" type="ORF">NB231_17328</name>
</gene>
<dbReference type="HOGENOM" id="CLU_3063952_0_0_6"/>
<dbReference type="EMBL" id="AAOF01000001">
    <property type="protein sequence ID" value="EAR23604.1"/>
    <property type="molecule type" value="Genomic_DNA"/>
</dbReference>
<name>A4BMR6_9GAMM</name>
<comment type="caution">
    <text evidence="1">The sequence shown here is derived from an EMBL/GenBank/DDBJ whole genome shotgun (WGS) entry which is preliminary data.</text>
</comment>
<evidence type="ECO:0000313" key="1">
    <source>
        <dbReference type="EMBL" id="EAR23604.1"/>
    </source>
</evidence>
<evidence type="ECO:0000313" key="2">
    <source>
        <dbReference type="Proteomes" id="UP000003374"/>
    </source>
</evidence>
<accession>A4BMR6</accession>
<dbReference type="RefSeq" id="WP_005005115.1">
    <property type="nucleotide sequence ID" value="NZ_CH672427.1"/>
</dbReference>
<sequence length="53" mass="5958">MAMNPIQLQRGLALLEFQQRYGSEAACERALRAALWSHGFGIVDRRRRVGSGI</sequence>
<proteinExistence type="predicted"/>